<feature type="compositionally biased region" description="Basic and acidic residues" evidence="1">
    <location>
        <begin position="119"/>
        <end position="128"/>
    </location>
</feature>
<sequence>MHDPPRQQEQHKQDGKGVEEADLAEHIKSKKAEDRRHLDALQPIGAAGDVGKALGQRLQQQRDPQRHHQAGQVDTPDHQEAGEEADRHGGETRDHQRRQGLRDDAVQREQPGAIGADAEEGRVAERNDTGIAEDQIERQREQREPHDVGHDQKAGGKQERAGERQNPERNLAPVPARVLLGVTSDVGLRGHGGLNGRRCGRTGRSDARSGSRS</sequence>
<evidence type="ECO:0000256" key="1">
    <source>
        <dbReference type="SAM" id="MobiDB-lite"/>
    </source>
</evidence>
<protein>
    <submittedName>
        <fullName evidence="2">Uncharacterized protein</fullName>
    </submittedName>
</protein>
<evidence type="ECO:0000313" key="2">
    <source>
        <dbReference type="EMBL" id="OIQ65525.1"/>
    </source>
</evidence>
<accession>A0A1J5PPP2</accession>
<dbReference type="EMBL" id="MLJW01007256">
    <property type="protein sequence ID" value="OIQ65525.1"/>
    <property type="molecule type" value="Genomic_DNA"/>
</dbReference>
<dbReference type="AlphaFoldDB" id="A0A1J5PPP2"/>
<feature type="region of interest" description="Disordered" evidence="1">
    <location>
        <begin position="1"/>
        <end position="213"/>
    </location>
</feature>
<organism evidence="2">
    <name type="scientific">mine drainage metagenome</name>
    <dbReference type="NCBI Taxonomy" id="410659"/>
    <lineage>
        <taxon>unclassified sequences</taxon>
        <taxon>metagenomes</taxon>
        <taxon>ecological metagenomes</taxon>
    </lineage>
</organism>
<feature type="compositionally biased region" description="Basic and acidic residues" evidence="1">
    <location>
        <begin position="135"/>
        <end position="167"/>
    </location>
</feature>
<feature type="compositionally biased region" description="Basic and acidic residues" evidence="1">
    <location>
        <begin position="1"/>
        <end position="39"/>
    </location>
</feature>
<comment type="caution">
    <text evidence="2">The sequence shown here is derived from an EMBL/GenBank/DDBJ whole genome shotgun (WGS) entry which is preliminary data.</text>
</comment>
<feature type="compositionally biased region" description="Basic and acidic residues" evidence="1">
    <location>
        <begin position="203"/>
        <end position="213"/>
    </location>
</feature>
<feature type="compositionally biased region" description="Basic and acidic residues" evidence="1">
    <location>
        <begin position="75"/>
        <end position="94"/>
    </location>
</feature>
<reference evidence="2" key="1">
    <citation type="submission" date="2016-10" db="EMBL/GenBank/DDBJ databases">
        <title>Sequence of Gallionella enrichment culture.</title>
        <authorList>
            <person name="Poehlein A."/>
            <person name="Muehling M."/>
            <person name="Daniel R."/>
        </authorList>
    </citation>
    <scope>NUCLEOTIDE SEQUENCE</scope>
</reference>
<proteinExistence type="predicted"/>
<name>A0A1J5PPP2_9ZZZZ</name>
<gene>
    <name evidence="2" type="ORF">GALL_529160</name>
</gene>